<dbReference type="MEROPS" id="U57.001"/>
<dbReference type="Pfam" id="PF05582">
    <property type="entry name" value="Peptidase_U57"/>
    <property type="match status" value="1"/>
</dbReference>
<proteinExistence type="predicted"/>
<evidence type="ECO:0000313" key="1">
    <source>
        <dbReference type="EMBL" id="AEE97725.1"/>
    </source>
</evidence>
<dbReference type="STRING" id="697281.Mahau_2580"/>
<protein>
    <submittedName>
        <fullName evidence="1">Sporulation peptidase YabG</fullName>
    </submittedName>
</protein>
<sequence length="278" mass="31141">MGDIVARRSYNFDVLFKICAILDKPVPTALLKGIDMRVEASAPLDDLIKVTPDMMNRYTREMSMKCERYLRKCISGSAARMRSAFRAMRADTFARPGRVLHIDSDEDYIDMCMGAYKRLGIDAVLKLIPENRQPDTVPALVKDYLPDILVITGHDAMGKNKKNIADINNYRNSNYFVETVERVRRYIPSLDELVIFAGACQSNYEALLHAGANFASSPGRVMIHALDPVFICQKVAYTDINTIVQVKDVLESTITGAQGIGGVQTRGKYREGMPKGKY</sequence>
<name>F3ZY29_MAHA5</name>
<dbReference type="InterPro" id="IPR008764">
    <property type="entry name" value="Peptidase_U57"/>
</dbReference>
<dbReference type="Proteomes" id="UP000008457">
    <property type="component" value="Chromosome"/>
</dbReference>
<accession>F3ZY29</accession>
<dbReference type="NCBIfam" id="TIGR02855">
    <property type="entry name" value="spore_yabG"/>
    <property type="match status" value="1"/>
</dbReference>
<dbReference type="eggNOG" id="ENOG502Z7P7">
    <property type="taxonomic scope" value="Bacteria"/>
</dbReference>
<evidence type="ECO:0000313" key="2">
    <source>
        <dbReference type="Proteomes" id="UP000008457"/>
    </source>
</evidence>
<dbReference type="HOGENOM" id="CLU_083246_0_0_9"/>
<dbReference type="KEGG" id="mas:Mahau_2580"/>
<dbReference type="AlphaFoldDB" id="F3ZY29"/>
<dbReference type="PIRSF" id="PIRSF011575">
    <property type="entry name" value="YabG"/>
    <property type="match status" value="1"/>
</dbReference>
<reference evidence="2" key="1">
    <citation type="submission" date="2010-11" db="EMBL/GenBank/DDBJ databases">
        <title>The complete genome of Mahella australiensis DSM 15567.</title>
        <authorList>
            <consortium name="US DOE Joint Genome Institute (JGI-PGF)"/>
            <person name="Lucas S."/>
            <person name="Copeland A."/>
            <person name="Lapidus A."/>
            <person name="Bruce D."/>
            <person name="Goodwin L."/>
            <person name="Pitluck S."/>
            <person name="Kyrpides N."/>
            <person name="Mavromatis K."/>
            <person name="Pagani I."/>
            <person name="Ivanova N."/>
            <person name="Teshima H."/>
            <person name="Brettin T."/>
            <person name="Detter J.C."/>
            <person name="Han C."/>
            <person name="Tapia R."/>
            <person name="Land M."/>
            <person name="Hauser L."/>
            <person name="Markowitz V."/>
            <person name="Cheng J.-F."/>
            <person name="Hugenholtz P."/>
            <person name="Woyke T."/>
            <person name="Wu D."/>
            <person name="Spring S."/>
            <person name="Pukall R."/>
            <person name="Steenblock K."/>
            <person name="Schneider S."/>
            <person name="Klenk H.-P."/>
            <person name="Eisen J.A."/>
        </authorList>
    </citation>
    <scope>NUCLEOTIDE SEQUENCE [LARGE SCALE GENOMIC DNA]</scope>
    <source>
        <strain evidence="2">DSM 15567 / CIP 107919 / 50-1 BON</strain>
    </source>
</reference>
<reference evidence="1 2" key="2">
    <citation type="journal article" date="2011" name="Stand. Genomic Sci.">
        <title>Complete genome sequence of Mahella australiensis type strain (50-1 BON).</title>
        <authorList>
            <person name="Sikorski J."/>
            <person name="Teshima H."/>
            <person name="Nolan M."/>
            <person name="Lucas S."/>
            <person name="Hammon N."/>
            <person name="Deshpande S."/>
            <person name="Cheng J.F."/>
            <person name="Pitluck S."/>
            <person name="Liolios K."/>
            <person name="Pagani I."/>
            <person name="Ivanova N."/>
            <person name="Huntemann M."/>
            <person name="Mavromatis K."/>
            <person name="Ovchinikova G."/>
            <person name="Pati A."/>
            <person name="Tapia R."/>
            <person name="Han C."/>
            <person name="Goodwin L."/>
            <person name="Chen A."/>
            <person name="Palaniappan K."/>
            <person name="Land M."/>
            <person name="Hauser L."/>
            <person name="Ngatchou-Djao O.D."/>
            <person name="Rohde M."/>
            <person name="Pukall R."/>
            <person name="Spring S."/>
            <person name="Abt B."/>
            <person name="Goker M."/>
            <person name="Detter J.C."/>
            <person name="Woyke T."/>
            <person name="Bristow J."/>
            <person name="Markowitz V."/>
            <person name="Hugenholtz P."/>
            <person name="Eisen J.A."/>
            <person name="Kyrpides N.C."/>
            <person name="Klenk H.P."/>
            <person name="Lapidus A."/>
        </authorList>
    </citation>
    <scope>NUCLEOTIDE SEQUENCE [LARGE SCALE GENOMIC DNA]</scope>
    <source>
        <strain evidence="2">DSM 15567 / CIP 107919 / 50-1 BON</strain>
    </source>
</reference>
<gene>
    <name evidence="1" type="ordered locus">Mahau_2580</name>
</gene>
<organism evidence="1 2">
    <name type="scientific">Mahella australiensis (strain DSM 15567 / CIP 107919 / 50-1 BON)</name>
    <dbReference type="NCBI Taxonomy" id="697281"/>
    <lineage>
        <taxon>Bacteria</taxon>
        <taxon>Bacillati</taxon>
        <taxon>Bacillota</taxon>
        <taxon>Clostridia</taxon>
        <taxon>Thermoanaerobacterales</taxon>
        <taxon>Thermoanaerobacterales Family IV. Incertae Sedis</taxon>
        <taxon>Mahella</taxon>
    </lineage>
</organism>
<keyword evidence="2" id="KW-1185">Reference proteome</keyword>
<dbReference type="EMBL" id="CP002360">
    <property type="protein sequence ID" value="AEE97725.1"/>
    <property type="molecule type" value="Genomic_DNA"/>
</dbReference>